<evidence type="ECO:0000256" key="7">
    <source>
        <dbReference type="RuleBase" id="RU003707"/>
    </source>
</evidence>
<dbReference type="SUPFAM" id="SSF52096">
    <property type="entry name" value="ClpP/crotonase"/>
    <property type="match status" value="1"/>
</dbReference>
<comment type="similarity">
    <text evidence="2 7">Belongs to the enoyl-CoA hydratase/isomerase family.</text>
</comment>
<dbReference type="PROSITE" id="PS00166">
    <property type="entry name" value="ENOYL_COA_HYDRATASE"/>
    <property type="match status" value="1"/>
</dbReference>
<dbReference type="GO" id="GO:0004300">
    <property type="term" value="F:enoyl-CoA hydratase activity"/>
    <property type="evidence" value="ECO:0007669"/>
    <property type="project" value="UniProtKB-ARBA"/>
</dbReference>
<evidence type="ECO:0000256" key="4">
    <source>
        <dbReference type="ARBA" id="ARBA00022990"/>
    </source>
</evidence>
<sequence>GQRGGGPGGLRAERNVLHFPSTMVANLLVRALQRSAARVGSCYRSGGACRYLSSQTASSTFPTSSDEIVVEKLTGDRSGIAVVGFNRPRARNAIGKVFLKQLEATLDCLKYDDSLRVLIVRSLVPGVFCAGADLKERAAMPVQEVGPFVARLRGATVALEEMPVPTIAAMDGAALGGGLEFALSCDLRVASNSAKMGLVETTLAIIPGAGGTQRLPRVVGRAKAKELIFTGRVLDGEQAEDIGLVNYVVEQNKEGDAAFQRALQLAEEIRPQGPIALRMAKLAINKGMDVSISNGLDYERAYYVQVTQSKDRVEGLTAFKEKRKPNYVGE</sequence>
<keyword evidence="6" id="KW-0456">Lyase</keyword>
<reference evidence="8" key="1">
    <citation type="submission" date="2012-11" db="EMBL/GenBank/DDBJ databases">
        <authorList>
            <person name="Lucero-Rivera Y.E."/>
            <person name="Tovar-Ramirez D."/>
        </authorList>
    </citation>
    <scope>NUCLEOTIDE SEQUENCE</scope>
    <source>
        <tissue evidence="8">Salivary gland</tissue>
    </source>
</reference>
<dbReference type="CDD" id="cd06558">
    <property type="entry name" value="crotonase-like"/>
    <property type="match status" value="1"/>
</dbReference>
<name>L7MGA5_RHIPC</name>
<feature type="non-terminal residue" evidence="8">
    <location>
        <position position="1"/>
    </location>
</feature>
<evidence type="ECO:0000256" key="1">
    <source>
        <dbReference type="ARBA" id="ARBA00004173"/>
    </source>
</evidence>
<comment type="subcellular location">
    <subcellularLocation>
        <location evidence="1">Mitochondrion</location>
    </subcellularLocation>
</comment>
<evidence type="ECO:0000256" key="5">
    <source>
        <dbReference type="ARBA" id="ARBA00023128"/>
    </source>
</evidence>
<evidence type="ECO:0000256" key="3">
    <source>
        <dbReference type="ARBA" id="ARBA00022946"/>
    </source>
</evidence>
<dbReference type="FunFam" id="3.90.226.10:FF:000022">
    <property type="entry name" value="methylglutaconyl-CoA hydratase, mitochondrial isoform X1"/>
    <property type="match status" value="1"/>
</dbReference>
<accession>L7MGA5</accession>
<dbReference type="EMBL" id="GACK01002825">
    <property type="protein sequence ID" value="JAA62209.1"/>
    <property type="molecule type" value="mRNA"/>
</dbReference>
<dbReference type="PANTHER" id="PTHR11941:SF171">
    <property type="entry name" value="SD19268P"/>
    <property type="match status" value="1"/>
</dbReference>
<dbReference type="FunFam" id="1.10.12.10:FF:000001">
    <property type="entry name" value="Probable enoyl-CoA hydratase, mitochondrial"/>
    <property type="match status" value="1"/>
</dbReference>
<dbReference type="AlphaFoldDB" id="L7MGA5"/>
<dbReference type="Pfam" id="PF00378">
    <property type="entry name" value="ECH_1"/>
    <property type="match status" value="1"/>
</dbReference>
<dbReference type="GO" id="GO:0006635">
    <property type="term" value="P:fatty acid beta-oxidation"/>
    <property type="evidence" value="ECO:0007669"/>
    <property type="project" value="TreeGrafter"/>
</dbReference>
<organism evidence="8">
    <name type="scientific">Rhipicephalus pulchellus</name>
    <name type="common">Yellow backed tick</name>
    <name type="synonym">Dermacentor pulchellus</name>
    <dbReference type="NCBI Taxonomy" id="72859"/>
    <lineage>
        <taxon>Eukaryota</taxon>
        <taxon>Metazoa</taxon>
        <taxon>Ecdysozoa</taxon>
        <taxon>Arthropoda</taxon>
        <taxon>Chelicerata</taxon>
        <taxon>Arachnida</taxon>
        <taxon>Acari</taxon>
        <taxon>Parasitiformes</taxon>
        <taxon>Ixodida</taxon>
        <taxon>Ixodoidea</taxon>
        <taxon>Ixodidae</taxon>
        <taxon>Rhipicephalinae</taxon>
        <taxon>Rhipicephalus</taxon>
        <taxon>Rhipicephalus</taxon>
    </lineage>
</organism>
<keyword evidence="3" id="KW-0809">Transit peptide</keyword>
<proteinExistence type="evidence at transcript level"/>
<keyword evidence="4" id="KW-0007">Acetylation</keyword>
<dbReference type="InterPro" id="IPR018376">
    <property type="entry name" value="Enoyl-CoA_hyd/isom_CS"/>
</dbReference>
<dbReference type="Gene3D" id="3.90.226.10">
    <property type="entry name" value="2-enoyl-CoA Hydratase, Chain A, domain 1"/>
    <property type="match status" value="1"/>
</dbReference>
<evidence type="ECO:0000256" key="2">
    <source>
        <dbReference type="ARBA" id="ARBA00005254"/>
    </source>
</evidence>
<dbReference type="GO" id="GO:0005739">
    <property type="term" value="C:mitochondrion"/>
    <property type="evidence" value="ECO:0007669"/>
    <property type="project" value="UniProtKB-SubCell"/>
</dbReference>
<keyword evidence="5" id="KW-0496">Mitochondrion</keyword>
<dbReference type="InterPro" id="IPR001753">
    <property type="entry name" value="Enoyl-CoA_hydra/iso"/>
</dbReference>
<dbReference type="Gene3D" id="1.10.12.10">
    <property type="entry name" value="Lyase 2-enoyl-coa Hydratase, Chain A, domain 2"/>
    <property type="match status" value="1"/>
</dbReference>
<evidence type="ECO:0000256" key="6">
    <source>
        <dbReference type="ARBA" id="ARBA00023239"/>
    </source>
</evidence>
<dbReference type="InterPro" id="IPR029045">
    <property type="entry name" value="ClpP/crotonase-like_dom_sf"/>
</dbReference>
<dbReference type="PANTHER" id="PTHR11941">
    <property type="entry name" value="ENOYL-COA HYDRATASE-RELATED"/>
    <property type="match status" value="1"/>
</dbReference>
<dbReference type="GO" id="GO:0003723">
    <property type="term" value="F:RNA binding"/>
    <property type="evidence" value="ECO:0007669"/>
    <property type="project" value="UniProtKB-ARBA"/>
</dbReference>
<dbReference type="InterPro" id="IPR014748">
    <property type="entry name" value="Enoyl-CoA_hydra_C"/>
</dbReference>
<evidence type="ECO:0000313" key="8">
    <source>
        <dbReference type="EMBL" id="JAA62209.1"/>
    </source>
</evidence>
<protein>
    <submittedName>
        <fullName evidence="8">Putative enoyl-coa hydratase</fullName>
    </submittedName>
</protein>
<reference evidence="8" key="2">
    <citation type="journal article" date="2015" name="J. Proteomics">
        <title>Sexual differences in the sialomes of the zebra tick, Rhipicephalus pulchellus.</title>
        <authorList>
            <person name="Tan A.W."/>
            <person name="Francischetti I.M."/>
            <person name="Slovak M."/>
            <person name="Kini R.M."/>
            <person name="Ribeiro J.M."/>
        </authorList>
    </citation>
    <scope>NUCLEOTIDE SEQUENCE</scope>
    <source>
        <tissue evidence="8">Salivary gland</tissue>
    </source>
</reference>